<comment type="caution">
    <text evidence="10">The sequence shown here is derived from an EMBL/GenBank/DDBJ whole genome shotgun (WGS) entry which is preliminary data.</text>
</comment>
<evidence type="ECO:0000313" key="10">
    <source>
        <dbReference type="EMBL" id="KAJ6264239.1"/>
    </source>
</evidence>
<protein>
    <recommendedName>
        <fullName evidence="4 8">Protein PNS1</fullName>
    </recommendedName>
</protein>
<keyword evidence="11" id="KW-1185">Reference proteome</keyword>
<feature type="transmembrane region" description="Helical" evidence="8">
    <location>
        <begin position="419"/>
        <end position="444"/>
    </location>
</feature>
<comment type="function">
    <text evidence="1 8">Probably involved in transport through the plasma membrane.</text>
</comment>
<feature type="transmembrane region" description="Helical" evidence="8">
    <location>
        <begin position="69"/>
        <end position="90"/>
    </location>
</feature>
<reference evidence="10" key="1">
    <citation type="submission" date="2023-01" db="EMBL/GenBank/DDBJ databases">
        <title>The chitinases involved in constricting ring structure development in the nematode-trapping fungus Drechslerella dactyloides.</title>
        <authorList>
            <person name="Wang R."/>
            <person name="Zhang L."/>
            <person name="Tang P."/>
            <person name="Li S."/>
            <person name="Liang L."/>
        </authorList>
    </citation>
    <scope>NUCLEOTIDE SEQUENCE</scope>
    <source>
        <strain evidence="10">YMF1.00031</strain>
    </source>
</reference>
<feature type="transmembrane region" description="Helical" evidence="8">
    <location>
        <begin position="212"/>
        <end position="241"/>
    </location>
</feature>
<comment type="similarity">
    <text evidence="3 8">Belongs to the CTL (choline transporter-like) family.</text>
</comment>
<feature type="compositionally biased region" description="Low complexity" evidence="9">
    <location>
        <begin position="17"/>
        <end position="38"/>
    </location>
</feature>
<comment type="subcellular location">
    <subcellularLocation>
        <location evidence="2 8">Cell membrane</location>
        <topology evidence="2 8">Multi-pass membrane protein</topology>
    </subcellularLocation>
</comment>
<evidence type="ECO:0000256" key="6">
    <source>
        <dbReference type="ARBA" id="ARBA00022989"/>
    </source>
</evidence>
<evidence type="ECO:0000256" key="1">
    <source>
        <dbReference type="ARBA" id="ARBA00002957"/>
    </source>
</evidence>
<keyword evidence="6 8" id="KW-1133">Transmembrane helix</keyword>
<evidence type="ECO:0000256" key="2">
    <source>
        <dbReference type="ARBA" id="ARBA00004651"/>
    </source>
</evidence>
<dbReference type="PANTHER" id="PTHR12385">
    <property type="entry name" value="CHOLINE TRANSPORTER-LIKE (SLC FAMILY 44)"/>
    <property type="match status" value="1"/>
</dbReference>
<evidence type="ECO:0000256" key="9">
    <source>
        <dbReference type="SAM" id="MobiDB-lite"/>
    </source>
</evidence>
<feature type="transmembrane region" description="Helical" evidence="8">
    <location>
        <begin position="118"/>
        <end position="139"/>
    </location>
</feature>
<evidence type="ECO:0000256" key="7">
    <source>
        <dbReference type="ARBA" id="ARBA00023136"/>
    </source>
</evidence>
<feature type="transmembrane region" description="Helical" evidence="8">
    <location>
        <begin position="320"/>
        <end position="338"/>
    </location>
</feature>
<dbReference type="InterPro" id="IPR007603">
    <property type="entry name" value="Choline_transptr-like"/>
</dbReference>
<name>A0AAD6J4H6_DREDA</name>
<feature type="transmembrane region" description="Helical" evidence="8">
    <location>
        <begin position="173"/>
        <end position="191"/>
    </location>
</feature>
<evidence type="ECO:0000256" key="3">
    <source>
        <dbReference type="ARBA" id="ARBA00007168"/>
    </source>
</evidence>
<keyword evidence="5 8" id="KW-0812">Transmembrane</keyword>
<feature type="transmembrane region" description="Helical" evidence="8">
    <location>
        <begin position="146"/>
        <end position="167"/>
    </location>
</feature>
<dbReference type="GO" id="GO:0005886">
    <property type="term" value="C:plasma membrane"/>
    <property type="evidence" value="ECO:0007669"/>
    <property type="project" value="UniProtKB-SubCell"/>
</dbReference>
<evidence type="ECO:0000256" key="5">
    <source>
        <dbReference type="ARBA" id="ARBA00022692"/>
    </source>
</evidence>
<keyword evidence="7 8" id="KW-0472">Membrane</keyword>
<dbReference type="GO" id="GO:0022857">
    <property type="term" value="F:transmembrane transporter activity"/>
    <property type="evidence" value="ECO:0007669"/>
    <property type="project" value="UniProtKB-UniRule"/>
</dbReference>
<evidence type="ECO:0000256" key="8">
    <source>
        <dbReference type="RuleBase" id="RU368066"/>
    </source>
</evidence>
<sequence>MSGYYNEQPRPYPPPNQQGEAQEFYQQQPQQQAYHAQNYPPPDDGPLPPKAGETFEEQFAIEKPKFNDIWAAILWILTFLGFIAVSVLALRGYSRSEKTSGGGIYDGNAEFGLTTNTVVLFAFVLVVAWGVSLLYLLAIRTFTKQIIYISAILNVVVGIGSAAYYFYRGYYSAAIVFLIFAVLYAFCFWTWRSRIPFTVLMLRTVISVAKSYGHVFLVSLCGGFIALAFSAWFSVTLVGIYVRWTPNSSNTACREGGCSNGKVYGLIAFSVFAAFWTSEIIKNVMHVTVSGVYGGWYFSAGGSSSNSPPSHPTLGAFRRAMTYSFGSICFGSLIVSLIQMLRQAASVAQNDAAQSGDIFQYILFCIASCIISIIQWAVEFLNEYAYSYIALYGKAYFPAAKATWNLIKDRGIDALIQDCLINPVLTMGAVFVGYLCALLGYLWLEFTKPSYNERNTYTAVIMAFAFLIGLQIANVFLNPLKSGATTIFVAIAVDPQVLMSDHPDLYGHMLSVYPQIQQAVHV</sequence>
<feature type="transmembrane region" description="Helical" evidence="8">
    <location>
        <begin position="456"/>
        <end position="477"/>
    </location>
</feature>
<evidence type="ECO:0000313" key="11">
    <source>
        <dbReference type="Proteomes" id="UP001221413"/>
    </source>
</evidence>
<dbReference type="PANTHER" id="PTHR12385:SF4">
    <property type="entry name" value="PROTEIN PNS1"/>
    <property type="match status" value="1"/>
</dbReference>
<gene>
    <name evidence="10" type="ORF">Dda_0382</name>
</gene>
<feature type="transmembrane region" description="Helical" evidence="8">
    <location>
        <begin position="358"/>
        <end position="378"/>
    </location>
</feature>
<accession>A0AAD6J4H6</accession>
<organism evidence="10 11">
    <name type="scientific">Drechslerella dactyloides</name>
    <name type="common">Nematode-trapping fungus</name>
    <name type="synonym">Arthrobotrys dactyloides</name>
    <dbReference type="NCBI Taxonomy" id="74499"/>
    <lineage>
        <taxon>Eukaryota</taxon>
        <taxon>Fungi</taxon>
        <taxon>Dikarya</taxon>
        <taxon>Ascomycota</taxon>
        <taxon>Pezizomycotina</taxon>
        <taxon>Orbiliomycetes</taxon>
        <taxon>Orbiliales</taxon>
        <taxon>Orbiliaceae</taxon>
        <taxon>Drechslerella</taxon>
    </lineage>
</organism>
<feature type="region of interest" description="Disordered" evidence="9">
    <location>
        <begin position="1"/>
        <end position="52"/>
    </location>
</feature>
<dbReference type="AlphaFoldDB" id="A0AAD6J4H6"/>
<evidence type="ECO:0000256" key="4">
    <source>
        <dbReference type="ARBA" id="ARBA00015388"/>
    </source>
</evidence>
<dbReference type="EMBL" id="JAQGDS010000001">
    <property type="protein sequence ID" value="KAJ6264239.1"/>
    <property type="molecule type" value="Genomic_DNA"/>
</dbReference>
<feature type="transmembrane region" description="Helical" evidence="8">
    <location>
        <begin position="384"/>
        <end position="407"/>
    </location>
</feature>
<proteinExistence type="inferred from homology"/>
<dbReference type="Proteomes" id="UP001221413">
    <property type="component" value="Unassembled WGS sequence"/>
</dbReference>
<feature type="compositionally biased region" description="Pro residues" evidence="9">
    <location>
        <begin position="39"/>
        <end position="49"/>
    </location>
</feature>
<dbReference type="Pfam" id="PF04515">
    <property type="entry name" value="Choline_transpo"/>
    <property type="match status" value="1"/>
</dbReference>